<dbReference type="GO" id="GO:0034116">
    <property type="term" value="P:positive regulation of heterotypic cell-cell adhesion"/>
    <property type="evidence" value="ECO:0007669"/>
    <property type="project" value="TreeGrafter"/>
</dbReference>
<dbReference type="NCBIfam" id="NF040941">
    <property type="entry name" value="GGGWT_bact"/>
    <property type="match status" value="1"/>
</dbReference>
<dbReference type="GO" id="GO:0005201">
    <property type="term" value="F:extracellular matrix structural constituent"/>
    <property type="evidence" value="ECO:0007669"/>
    <property type="project" value="TreeGrafter"/>
</dbReference>
<protein>
    <recommendedName>
        <fullName evidence="6">Fibrinogen C-terminal domain-containing protein</fullName>
    </recommendedName>
</protein>
<evidence type="ECO:0000313" key="8">
    <source>
        <dbReference type="Proteomes" id="UP000827092"/>
    </source>
</evidence>
<dbReference type="Gene3D" id="3.90.215.10">
    <property type="entry name" value="Gamma Fibrinogen, chain A, domain 1"/>
    <property type="match status" value="1"/>
</dbReference>
<name>A0AAV6VDR4_9ARAC</name>
<dbReference type="PROSITE" id="PS00514">
    <property type="entry name" value="FIBRINOGEN_C_1"/>
    <property type="match status" value="1"/>
</dbReference>
<accession>A0AAV6VDR4</accession>
<evidence type="ECO:0000256" key="2">
    <source>
        <dbReference type="ARBA" id="ARBA00022525"/>
    </source>
</evidence>
<evidence type="ECO:0000256" key="3">
    <source>
        <dbReference type="ARBA" id="ARBA00023157"/>
    </source>
</evidence>
<sequence>MALGDDNYYRMAVNDKMSINNHNALLTKTNLIMKNIQLFVLVITLALSTAFTITNNSTDLDNNVERSSQITNKSFPKPADCEEVRLNGNRINGLYNIWPRNRKLACKSVEVYCDMKTDGGGWTVLQRRGNYGNAPNYFNKTWEFYKRGFGHLEKDFWLGNDVIYALTNQGSYSVRFDMRAANGTSAYALYDEFWIEDEAQKYHMNILGYSGNAGDSMNVHHGMKFSTFDNDNDKSSGNCAADGFATGGWWFNNCIEANFNGLYYPLGKYSGSFNNGVTWKSFGGTFNSMTNHEENSTFRISDYFSAMCRIFNRK</sequence>
<proteinExistence type="predicted"/>
<dbReference type="Pfam" id="PF00147">
    <property type="entry name" value="Fibrinogen_C"/>
    <property type="match status" value="1"/>
</dbReference>
<dbReference type="CDD" id="cd00087">
    <property type="entry name" value="FReD"/>
    <property type="match status" value="1"/>
</dbReference>
<reference evidence="7 8" key="1">
    <citation type="journal article" date="2022" name="Nat. Ecol. Evol.">
        <title>A masculinizing supergene underlies an exaggerated male reproductive morph in a spider.</title>
        <authorList>
            <person name="Hendrickx F."/>
            <person name="De Corte Z."/>
            <person name="Sonet G."/>
            <person name="Van Belleghem S.M."/>
            <person name="Kostlbacher S."/>
            <person name="Vangestel C."/>
        </authorList>
    </citation>
    <scope>NUCLEOTIDE SEQUENCE [LARGE SCALE GENOMIC DNA]</scope>
    <source>
        <strain evidence="7">W744_W776</strain>
    </source>
</reference>
<evidence type="ECO:0000256" key="5">
    <source>
        <dbReference type="SAM" id="Phobius"/>
    </source>
</evidence>
<comment type="subcellular location">
    <subcellularLocation>
        <location evidence="1">Secreted</location>
    </subcellularLocation>
</comment>
<evidence type="ECO:0000313" key="7">
    <source>
        <dbReference type="EMBL" id="KAG8194677.1"/>
    </source>
</evidence>
<keyword evidence="2" id="KW-0964">Secreted</keyword>
<dbReference type="PANTHER" id="PTHR47221:SF5">
    <property type="entry name" value="FIBRINOGEN C-TERMINAL DOMAIN-CONTAINING PROTEIN"/>
    <property type="match status" value="1"/>
</dbReference>
<dbReference type="InterPro" id="IPR002181">
    <property type="entry name" value="Fibrinogen_a/b/g_C_dom"/>
</dbReference>
<dbReference type="GO" id="GO:0005577">
    <property type="term" value="C:fibrinogen complex"/>
    <property type="evidence" value="ECO:0007669"/>
    <property type="project" value="TreeGrafter"/>
</dbReference>
<evidence type="ECO:0000256" key="1">
    <source>
        <dbReference type="ARBA" id="ARBA00004613"/>
    </source>
</evidence>
<keyword evidence="5" id="KW-1133">Transmembrane helix</keyword>
<keyword evidence="3" id="KW-1015">Disulfide bond</keyword>
<dbReference type="PANTHER" id="PTHR47221">
    <property type="entry name" value="FIBRINOGEN ALPHA CHAIN"/>
    <property type="match status" value="1"/>
</dbReference>
<dbReference type="AlphaFoldDB" id="A0AAV6VDR4"/>
<keyword evidence="4" id="KW-0325">Glycoprotein</keyword>
<dbReference type="InterPro" id="IPR020837">
    <property type="entry name" value="Fibrinogen_CS"/>
</dbReference>
<feature type="transmembrane region" description="Helical" evidence="5">
    <location>
        <begin position="36"/>
        <end position="53"/>
    </location>
</feature>
<dbReference type="InterPro" id="IPR036056">
    <property type="entry name" value="Fibrinogen-like_C"/>
</dbReference>
<dbReference type="SUPFAM" id="SSF56496">
    <property type="entry name" value="Fibrinogen C-terminal domain-like"/>
    <property type="match status" value="1"/>
</dbReference>
<feature type="domain" description="Fibrinogen C-terminal" evidence="6">
    <location>
        <begin position="72"/>
        <end position="284"/>
    </location>
</feature>
<dbReference type="InterPro" id="IPR037579">
    <property type="entry name" value="FIB_ANG-like"/>
</dbReference>
<dbReference type="Proteomes" id="UP000827092">
    <property type="component" value="Unassembled WGS sequence"/>
</dbReference>
<dbReference type="SMART" id="SM00186">
    <property type="entry name" value="FBG"/>
    <property type="match status" value="1"/>
</dbReference>
<dbReference type="InterPro" id="IPR014716">
    <property type="entry name" value="Fibrinogen_a/b/g_C_1"/>
</dbReference>
<dbReference type="EMBL" id="JAFNEN010000100">
    <property type="protein sequence ID" value="KAG8194677.1"/>
    <property type="molecule type" value="Genomic_DNA"/>
</dbReference>
<keyword evidence="8" id="KW-1185">Reference proteome</keyword>
<organism evidence="7 8">
    <name type="scientific">Oedothorax gibbosus</name>
    <dbReference type="NCBI Taxonomy" id="931172"/>
    <lineage>
        <taxon>Eukaryota</taxon>
        <taxon>Metazoa</taxon>
        <taxon>Ecdysozoa</taxon>
        <taxon>Arthropoda</taxon>
        <taxon>Chelicerata</taxon>
        <taxon>Arachnida</taxon>
        <taxon>Araneae</taxon>
        <taxon>Araneomorphae</taxon>
        <taxon>Entelegynae</taxon>
        <taxon>Araneoidea</taxon>
        <taxon>Linyphiidae</taxon>
        <taxon>Erigoninae</taxon>
        <taxon>Oedothorax</taxon>
    </lineage>
</organism>
<dbReference type="PROSITE" id="PS51406">
    <property type="entry name" value="FIBRINOGEN_C_2"/>
    <property type="match status" value="1"/>
</dbReference>
<dbReference type="GO" id="GO:0030674">
    <property type="term" value="F:protein-macromolecule adaptor activity"/>
    <property type="evidence" value="ECO:0007669"/>
    <property type="project" value="TreeGrafter"/>
</dbReference>
<evidence type="ECO:0000256" key="4">
    <source>
        <dbReference type="ARBA" id="ARBA00023180"/>
    </source>
</evidence>
<gene>
    <name evidence="7" type="ORF">JTE90_027992</name>
</gene>
<keyword evidence="5" id="KW-0812">Transmembrane</keyword>
<keyword evidence="5" id="KW-0472">Membrane</keyword>
<comment type="caution">
    <text evidence="7">The sequence shown here is derived from an EMBL/GenBank/DDBJ whole genome shotgun (WGS) entry which is preliminary data.</text>
</comment>
<evidence type="ECO:0000259" key="6">
    <source>
        <dbReference type="PROSITE" id="PS51406"/>
    </source>
</evidence>